<reference evidence="6" key="1">
    <citation type="submission" date="2015-07" db="EMBL/GenBank/DDBJ databases">
        <title>Draft genome sequence of the purine-degrading Gottschalkia purinilyticum DSM 1384 (formerly Clostridium purinilyticum).</title>
        <authorList>
            <person name="Poehlein A."/>
            <person name="Schiel-Bengelsdorf B."/>
            <person name="Bengelsdorf F.R."/>
            <person name="Daniel R."/>
            <person name="Duerre P."/>
        </authorList>
    </citation>
    <scope>NUCLEOTIDE SEQUENCE [LARGE SCALE GENOMIC DNA]</scope>
    <source>
        <strain evidence="6">DSM 1384</strain>
    </source>
</reference>
<comment type="caution">
    <text evidence="5">The sequence shown here is derived from an EMBL/GenBank/DDBJ whole genome shotgun (WGS) entry which is preliminary data.</text>
</comment>
<dbReference type="GO" id="GO:0005737">
    <property type="term" value="C:cytoplasm"/>
    <property type="evidence" value="ECO:0007669"/>
    <property type="project" value="TreeGrafter"/>
</dbReference>
<dbReference type="PROSITE" id="PS00175">
    <property type="entry name" value="PG_MUTASE"/>
    <property type="match status" value="1"/>
</dbReference>
<dbReference type="PIRSF" id="PIRSF000709">
    <property type="entry name" value="6PFK_2-Ptase"/>
    <property type="match status" value="1"/>
</dbReference>
<dbReference type="RefSeq" id="WP_050356281.1">
    <property type="nucleotide sequence ID" value="NZ_LGSS01000017.1"/>
</dbReference>
<dbReference type="PANTHER" id="PTHR48100:SF1">
    <property type="entry name" value="HISTIDINE PHOSPHATASE FAMILY PROTEIN-RELATED"/>
    <property type="match status" value="1"/>
</dbReference>
<feature type="active site" description="Tele-phosphohistidine intermediate" evidence="3">
    <location>
        <position position="9"/>
    </location>
</feature>
<dbReference type="Gene3D" id="3.40.50.1240">
    <property type="entry name" value="Phosphoglycerate mutase-like"/>
    <property type="match status" value="1"/>
</dbReference>
<organism evidence="5 6">
    <name type="scientific">Gottschalkia purinilytica</name>
    <name type="common">Clostridium purinilyticum</name>
    <dbReference type="NCBI Taxonomy" id="1503"/>
    <lineage>
        <taxon>Bacteria</taxon>
        <taxon>Bacillati</taxon>
        <taxon>Bacillota</taxon>
        <taxon>Tissierellia</taxon>
        <taxon>Tissierellales</taxon>
        <taxon>Gottschalkiaceae</taxon>
        <taxon>Gottschalkia</taxon>
    </lineage>
</organism>
<dbReference type="EC" id="5.4.2.11" evidence="5"/>
<dbReference type="InterPro" id="IPR003094">
    <property type="entry name" value="6Pfruct_kin"/>
</dbReference>
<dbReference type="InterPro" id="IPR013078">
    <property type="entry name" value="His_Pase_superF_clade-1"/>
</dbReference>
<dbReference type="CDD" id="cd07067">
    <property type="entry name" value="HP_PGM_like"/>
    <property type="match status" value="1"/>
</dbReference>
<feature type="binding site" evidence="4">
    <location>
        <begin position="8"/>
        <end position="15"/>
    </location>
    <ligand>
        <name>substrate</name>
    </ligand>
</feature>
<keyword evidence="2 5" id="KW-0413">Isomerase</keyword>
<dbReference type="SMART" id="SM00855">
    <property type="entry name" value="PGAM"/>
    <property type="match status" value="1"/>
</dbReference>
<dbReference type="InterPro" id="IPR050275">
    <property type="entry name" value="PGM_Phosphatase"/>
</dbReference>
<dbReference type="SUPFAM" id="SSF53254">
    <property type="entry name" value="Phosphoglycerate mutase-like"/>
    <property type="match status" value="1"/>
</dbReference>
<dbReference type="STRING" id="1503.CLPU_17c00670"/>
<dbReference type="Proteomes" id="UP000037267">
    <property type="component" value="Unassembled WGS sequence"/>
</dbReference>
<dbReference type="EMBL" id="LGSS01000017">
    <property type="protein sequence ID" value="KNF07442.1"/>
    <property type="molecule type" value="Genomic_DNA"/>
</dbReference>
<sequence length="203" mass="23410">MTKLYLVRHGQSEWNILNKVQGQEDTKLTEQGIAQAKKVANRLSKEDIDLIYCSDLKRAHDTAKIIGDKINLPVNSLKDFREINFGIWQGLTLDEVKEKYKEQNIIWRTEPHNFKLDRAEKLIDVQERMMNKVNDILKNNPDKNVLIVSHGTAIKSLLLGILNIDLSNYGKISIGNVGLSIIEFRDYFPVIRVLNDTSHLREE</sequence>
<feature type="binding site" evidence="4">
    <location>
        <position position="58"/>
    </location>
    <ligand>
        <name>substrate</name>
    </ligand>
</feature>
<feature type="active site" description="Proton donor/acceptor" evidence="3">
    <location>
        <position position="82"/>
    </location>
</feature>
<protein>
    <submittedName>
        <fullName evidence="5">Phosphoglycerate mutase Gpm</fullName>
        <ecNumber evidence="5">5.4.2.11</ecNumber>
        <ecNumber evidence="5">5.4.2.12</ecNumber>
    </submittedName>
</protein>
<evidence type="ECO:0000256" key="3">
    <source>
        <dbReference type="PIRSR" id="PIRSR613078-1"/>
    </source>
</evidence>
<dbReference type="GO" id="GO:0016791">
    <property type="term" value="F:phosphatase activity"/>
    <property type="evidence" value="ECO:0007669"/>
    <property type="project" value="TreeGrafter"/>
</dbReference>
<evidence type="ECO:0000313" key="6">
    <source>
        <dbReference type="Proteomes" id="UP000037267"/>
    </source>
</evidence>
<dbReference type="InterPro" id="IPR029033">
    <property type="entry name" value="His_PPase_superfam"/>
</dbReference>
<dbReference type="GO" id="GO:0005524">
    <property type="term" value="F:ATP binding"/>
    <property type="evidence" value="ECO:0007669"/>
    <property type="project" value="InterPro"/>
</dbReference>
<gene>
    <name evidence="5" type="primary">gpm</name>
    <name evidence="5" type="ORF">CLPU_17c00670</name>
</gene>
<dbReference type="PRINTS" id="PR00991">
    <property type="entry name" value="6PFRUCTKNASE"/>
</dbReference>
<dbReference type="AlphaFoldDB" id="A0A0L0W7K9"/>
<dbReference type="PANTHER" id="PTHR48100">
    <property type="entry name" value="BROAD-SPECIFICITY PHOSPHATASE YOR283W-RELATED"/>
    <property type="match status" value="1"/>
</dbReference>
<keyword evidence="6" id="KW-1185">Reference proteome</keyword>
<evidence type="ECO:0000256" key="4">
    <source>
        <dbReference type="PIRSR" id="PIRSR613078-2"/>
    </source>
</evidence>
<dbReference type="EC" id="5.4.2.12" evidence="5"/>
<evidence type="ECO:0000256" key="1">
    <source>
        <dbReference type="ARBA" id="ARBA00023152"/>
    </source>
</evidence>
<dbReference type="PATRIC" id="fig|1503.3.peg.746"/>
<name>A0A0L0W7K9_GOTPU</name>
<dbReference type="OrthoDB" id="9781415at2"/>
<proteinExistence type="predicted"/>
<evidence type="ECO:0000256" key="2">
    <source>
        <dbReference type="ARBA" id="ARBA00023235"/>
    </source>
</evidence>
<dbReference type="Pfam" id="PF00300">
    <property type="entry name" value="His_Phos_1"/>
    <property type="match status" value="1"/>
</dbReference>
<evidence type="ECO:0000313" key="5">
    <source>
        <dbReference type="EMBL" id="KNF07442.1"/>
    </source>
</evidence>
<accession>A0A0L0W7K9</accession>
<keyword evidence="1" id="KW-0324">Glycolysis</keyword>
<dbReference type="GO" id="GO:0004619">
    <property type="term" value="F:phosphoglycerate mutase activity"/>
    <property type="evidence" value="ECO:0007669"/>
    <property type="project" value="UniProtKB-EC"/>
</dbReference>
<dbReference type="GO" id="GO:0006003">
    <property type="term" value="P:fructose 2,6-bisphosphate metabolic process"/>
    <property type="evidence" value="ECO:0007669"/>
    <property type="project" value="InterPro"/>
</dbReference>
<dbReference type="InterPro" id="IPR001345">
    <property type="entry name" value="PG/BPGM_mutase_AS"/>
</dbReference>